<evidence type="ECO:0000313" key="2">
    <source>
        <dbReference type="Proteomes" id="UP000593626"/>
    </source>
</evidence>
<dbReference type="Pfam" id="PF10673">
    <property type="entry name" value="DUF2487"/>
    <property type="match status" value="1"/>
</dbReference>
<dbReference type="KEGG" id="mcui:G8O30_06800"/>
<dbReference type="EMBL" id="CP049742">
    <property type="protein sequence ID" value="QPC46688.1"/>
    <property type="molecule type" value="Genomic_DNA"/>
</dbReference>
<dbReference type="Proteomes" id="UP000593626">
    <property type="component" value="Chromosome"/>
</dbReference>
<dbReference type="RefSeq" id="WP_239674222.1">
    <property type="nucleotide sequence ID" value="NZ_CP049742.1"/>
</dbReference>
<proteinExistence type="predicted"/>
<keyword evidence="2" id="KW-1185">Reference proteome</keyword>
<organism evidence="1 2">
    <name type="scientific">Mangrovibacillus cuniculi</name>
    <dbReference type="NCBI Taxonomy" id="2593652"/>
    <lineage>
        <taxon>Bacteria</taxon>
        <taxon>Bacillati</taxon>
        <taxon>Bacillota</taxon>
        <taxon>Bacilli</taxon>
        <taxon>Bacillales</taxon>
        <taxon>Bacillaceae</taxon>
        <taxon>Mangrovibacillus</taxon>
    </lineage>
</organism>
<accession>A0A7S8HFD1</accession>
<evidence type="ECO:0000313" key="1">
    <source>
        <dbReference type="EMBL" id="QPC46688.1"/>
    </source>
</evidence>
<reference evidence="1 2" key="1">
    <citation type="submission" date="2019-07" db="EMBL/GenBank/DDBJ databases">
        <title>Genome sequence of 2 isolates from Red Sea Mangroves.</title>
        <authorList>
            <person name="Sefrji F."/>
            <person name="Michoud G."/>
            <person name="Merlino G."/>
            <person name="Daffonchio D."/>
        </authorList>
    </citation>
    <scope>NUCLEOTIDE SEQUENCE [LARGE SCALE GENOMIC DNA]</scope>
    <source>
        <strain evidence="1 2">R1DC41</strain>
    </source>
</reference>
<gene>
    <name evidence="1" type="ORF">G8O30_06800</name>
</gene>
<protein>
    <submittedName>
        <fullName evidence="1">DUF2487 family protein</fullName>
    </submittedName>
</protein>
<name>A0A7S8HFD1_9BACI</name>
<dbReference type="InterPro" id="IPR019615">
    <property type="entry name" value="DUF2487"/>
</dbReference>
<sequence>MLWIEKDVTVFNEQKEYIDTLVVPLAPISFGANMKRTAEQGEFVQRLTTHMEKQFRGRIFVLPTQYYAFSTKNEEKYHVIEQVKKAIEGSSFRHILWITSDKEWKDIDLVENETLLHIPSLTLEHMSEGMKYEYMENQVKELLPELIEVWKKIT</sequence>
<dbReference type="AlphaFoldDB" id="A0A7S8HFD1"/>